<dbReference type="PANTHER" id="PTHR47506:SF1">
    <property type="entry name" value="HTH-TYPE TRANSCRIPTIONAL REGULATOR YJDC"/>
    <property type="match status" value="1"/>
</dbReference>
<keyword evidence="3" id="KW-0804">Transcription</keyword>
<keyword evidence="2 4" id="KW-0238">DNA-binding</keyword>
<feature type="domain" description="HTH tetR-type" evidence="6">
    <location>
        <begin position="24"/>
        <end position="84"/>
    </location>
</feature>
<evidence type="ECO:0000256" key="5">
    <source>
        <dbReference type="SAM" id="MobiDB-lite"/>
    </source>
</evidence>
<dbReference type="PANTHER" id="PTHR47506">
    <property type="entry name" value="TRANSCRIPTIONAL REGULATORY PROTEIN"/>
    <property type="match status" value="1"/>
</dbReference>
<evidence type="ECO:0000256" key="4">
    <source>
        <dbReference type="PROSITE-ProRule" id="PRU00335"/>
    </source>
</evidence>
<evidence type="ECO:0000256" key="3">
    <source>
        <dbReference type="ARBA" id="ARBA00023163"/>
    </source>
</evidence>
<dbReference type="GO" id="GO:0003677">
    <property type="term" value="F:DNA binding"/>
    <property type="evidence" value="ECO:0007669"/>
    <property type="project" value="UniProtKB-UniRule"/>
</dbReference>
<keyword evidence="1" id="KW-0805">Transcription regulation</keyword>
<keyword evidence="8" id="KW-1185">Reference proteome</keyword>
<dbReference type="AlphaFoldDB" id="A0A7W6JVT6"/>
<proteinExistence type="predicted"/>
<feature type="DNA-binding region" description="H-T-H motif" evidence="4">
    <location>
        <begin position="47"/>
        <end position="66"/>
    </location>
</feature>
<dbReference type="Pfam" id="PF00440">
    <property type="entry name" value="TetR_N"/>
    <property type="match status" value="1"/>
</dbReference>
<protein>
    <submittedName>
        <fullName evidence="7">AcrR family transcriptional regulator</fullName>
    </submittedName>
</protein>
<dbReference type="EMBL" id="JACIEH010000002">
    <property type="protein sequence ID" value="MBB4099335.1"/>
    <property type="molecule type" value="Genomic_DNA"/>
</dbReference>
<dbReference type="SUPFAM" id="SSF46689">
    <property type="entry name" value="Homeodomain-like"/>
    <property type="match status" value="1"/>
</dbReference>
<dbReference type="Gene3D" id="1.10.357.10">
    <property type="entry name" value="Tetracycline Repressor, domain 2"/>
    <property type="match status" value="1"/>
</dbReference>
<evidence type="ECO:0000259" key="6">
    <source>
        <dbReference type="PROSITE" id="PS50977"/>
    </source>
</evidence>
<dbReference type="SUPFAM" id="SSF48498">
    <property type="entry name" value="Tetracyclin repressor-like, C-terminal domain"/>
    <property type="match status" value="1"/>
</dbReference>
<comment type="caution">
    <text evidence="7">The sequence shown here is derived from an EMBL/GenBank/DDBJ whole genome shotgun (WGS) entry which is preliminary data.</text>
</comment>
<accession>A0A7W6JVT6</accession>
<dbReference type="Gene3D" id="1.10.10.60">
    <property type="entry name" value="Homeodomain-like"/>
    <property type="match status" value="1"/>
</dbReference>
<gene>
    <name evidence="7" type="ORF">GGR46_002899</name>
</gene>
<dbReference type="InterPro" id="IPR036271">
    <property type="entry name" value="Tet_transcr_reg_TetR-rel_C_sf"/>
</dbReference>
<dbReference type="Proteomes" id="UP000557392">
    <property type="component" value="Unassembled WGS sequence"/>
</dbReference>
<organism evidence="7 8">
    <name type="scientific">Sphingomonas kyeonggiensis</name>
    <dbReference type="NCBI Taxonomy" id="1268553"/>
    <lineage>
        <taxon>Bacteria</taxon>
        <taxon>Pseudomonadati</taxon>
        <taxon>Pseudomonadota</taxon>
        <taxon>Alphaproteobacteria</taxon>
        <taxon>Sphingomonadales</taxon>
        <taxon>Sphingomonadaceae</taxon>
        <taxon>Sphingomonas</taxon>
    </lineage>
</organism>
<dbReference type="InterPro" id="IPR001647">
    <property type="entry name" value="HTH_TetR"/>
</dbReference>
<dbReference type="RefSeq" id="WP_183998620.1">
    <property type="nucleotide sequence ID" value="NZ_JACIEH010000002.1"/>
</dbReference>
<dbReference type="InterPro" id="IPR009057">
    <property type="entry name" value="Homeodomain-like_sf"/>
</dbReference>
<dbReference type="PROSITE" id="PS50977">
    <property type="entry name" value="HTH_TETR_2"/>
    <property type="match status" value="1"/>
</dbReference>
<evidence type="ECO:0000256" key="1">
    <source>
        <dbReference type="ARBA" id="ARBA00023015"/>
    </source>
</evidence>
<sequence>MHNDVPAPPACSASTRPARGRPREFDRQEALAAAMRLFWIRGYEATSIADLTKAMGIGTKSLYAAFDSKDALYAEALQYYYTTYEGLVWTRFRKAATAKEAALAFLQDSAIAMTGGDCDLPHGCMATLATVGSDGHAELGELMRTTRAGGFEVLKARFDKAKGDGDLAFTADTTKLARFVQTIQSGMAIRARDGAERAELEAVAEMAFVSWNYVVAATNHEPSSSQVFCQLSGSTPK</sequence>
<evidence type="ECO:0000313" key="7">
    <source>
        <dbReference type="EMBL" id="MBB4099335.1"/>
    </source>
</evidence>
<evidence type="ECO:0000313" key="8">
    <source>
        <dbReference type="Proteomes" id="UP000557392"/>
    </source>
</evidence>
<name>A0A7W6JVT6_9SPHN</name>
<evidence type="ECO:0000256" key="2">
    <source>
        <dbReference type="ARBA" id="ARBA00023125"/>
    </source>
</evidence>
<feature type="region of interest" description="Disordered" evidence="5">
    <location>
        <begin position="1"/>
        <end position="24"/>
    </location>
</feature>
<reference evidence="7 8" key="1">
    <citation type="submission" date="2020-08" db="EMBL/GenBank/DDBJ databases">
        <title>Genomic Encyclopedia of Type Strains, Phase IV (KMG-IV): sequencing the most valuable type-strain genomes for metagenomic binning, comparative biology and taxonomic classification.</title>
        <authorList>
            <person name="Goeker M."/>
        </authorList>
    </citation>
    <scope>NUCLEOTIDE SEQUENCE [LARGE SCALE GENOMIC DNA]</scope>
    <source>
        <strain evidence="7 8">DSM 101806</strain>
    </source>
</reference>